<evidence type="ECO:0000313" key="1">
    <source>
        <dbReference type="EMBL" id="NMC62797.1"/>
    </source>
</evidence>
<dbReference type="InterPro" id="IPR023198">
    <property type="entry name" value="PGP-like_dom2"/>
</dbReference>
<gene>
    <name evidence="1" type="ORF">GYA55_06470</name>
</gene>
<sequence>MKDFSIKKKLIPPPKAVIFDMDGLLIDSEKCSFEAWKIVAARHGYEMTREIFANVVGTSLEETHAFFKRVFGSDFNAEELRREKDKLFESTFIEKGLPVKAGAMECLELLNKIKVLWAIATTTKRQAGMLRLKHSGLAPLVSTIVYGDEVPHRKPEPDLFLEAARRLNILPTDCLVVEDSETGAMAGINAGMRVILIPDMRPASPDISARVFCVIKDLRELIQLFWGSFE</sequence>
<comment type="caution">
    <text evidence="1">The sequence shown here is derived from an EMBL/GenBank/DDBJ whole genome shotgun (WGS) entry which is preliminary data.</text>
</comment>
<dbReference type="PANTHER" id="PTHR18901">
    <property type="entry name" value="2-DEOXYGLUCOSE-6-PHOSPHATE PHOSPHATASE 2"/>
    <property type="match status" value="1"/>
</dbReference>
<reference evidence="1 2" key="1">
    <citation type="journal article" date="2020" name="Biotechnol. Biofuels">
        <title>New insights from the biogas microbiome by comprehensive genome-resolved metagenomics of nearly 1600 species originating from multiple anaerobic digesters.</title>
        <authorList>
            <person name="Campanaro S."/>
            <person name="Treu L."/>
            <person name="Rodriguez-R L.M."/>
            <person name="Kovalovszki A."/>
            <person name="Ziels R.M."/>
            <person name="Maus I."/>
            <person name="Zhu X."/>
            <person name="Kougias P.G."/>
            <person name="Basile A."/>
            <person name="Luo G."/>
            <person name="Schluter A."/>
            <person name="Konstantinidis K.T."/>
            <person name="Angelidaki I."/>
        </authorList>
    </citation>
    <scope>NUCLEOTIDE SEQUENCE [LARGE SCALE GENOMIC DNA]</scope>
    <source>
        <strain evidence="1">AS27yjCOA_65</strain>
    </source>
</reference>
<dbReference type="SFLD" id="SFLDG01129">
    <property type="entry name" value="C1.5:_HAD__Beta-PGM__Phosphata"/>
    <property type="match status" value="1"/>
</dbReference>
<dbReference type="InterPro" id="IPR023214">
    <property type="entry name" value="HAD_sf"/>
</dbReference>
<dbReference type="AlphaFoldDB" id="A0A7X9FRC3"/>
<protein>
    <submittedName>
        <fullName evidence="1">HAD family phosphatase</fullName>
    </submittedName>
</protein>
<dbReference type="Proteomes" id="UP000524246">
    <property type="component" value="Unassembled WGS sequence"/>
</dbReference>
<dbReference type="SFLD" id="SFLDS00003">
    <property type="entry name" value="Haloacid_Dehalogenase"/>
    <property type="match status" value="1"/>
</dbReference>
<dbReference type="InterPro" id="IPR036412">
    <property type="entry name" value="HAD-like_sf"/>
</dbReference>
<accession>A0A7X9FRC3</accession>
<dbReference type="EMBL" id="JAAZON010000281">
    <property type="protein sequence ID" value="NMC62797.1"/>
    <property type="molecule type" value="Genomic_DNA"/>
</dbReference>
<dbReference type="SFLD" id="SFLDG01135">
    <property type="entry name" value="C1.5.6:_HAD__Beta-PGM__Phospha"/>
    <property type="match status" value="1"/>
</dbReference>
<dbReference type="CDD" id="cd07505">
    <property type="entry name" value="HAD_BPGM-like"/>
    <property type="match status" value="1"/>
</dbReference>
<dbReference type="Gene3D" id="1.10.150.240">
    <property type="entry name" value="Putative phosphatase, domain 2"/>
    <property type="match status" value="1"/>
</dbReference>
<proteinExistence type="predicted"/>
<dbReference type="NCBIfam" id="TIGR01509">
    <property type="entry name" value="HAD-SF-IA-v3"/>
    <property type="match status" value="1"/>
</dbReference>
<dbReference type="SUPFAM" id="SSF56784">
    <property type="entry name" value="HAD-like"/>
    <property type="match status" value="1"/>
</dbReference>
<name>A0A7X9FRC3_9DELT</name>
<dbReference type="Gene3D" id="3.40.50.1000">
    <property type="entry name" value="HAD superfamily/HAD-like"/>
    <property type="match status" value="1"/>
</dbReference>
<dbReference type="Pfam" id="PF13419">
    <property type="entry name" value="HAD_2"/>
    <property type="match status" value="1"/>
</dbReference>
<dbReference type="InterPro" id="IPR006439">
    <property type="entry name" value="HAD-SF_hydro_IA"/>
</dbReference>
<evidence type="ECO:0000313" key="2">
    <source>
        <dbReference type="Proteomes" id="UP000524246"/>
    </source>
</evidence>
<dbReference type="InterPro" id="IPR041492">
    <property type="entry name" value="HAD_2"/>
</dbReference>
<organism evidence="1 2">
    <name type="scientific">SAR324 cluster bacterium</name>
    <dbReference type="NCBI Taxonomy" id="2024889"/>
    <lineage>
        <taxon>Bacteria</taxon>
        <taxon>Deltaproteobacteria</taxon>
        <taxon>SAR324 cluster</taxon>
    </lineage>
</organism>
<dbReference type="PANTHER" id="PTHR18901:SF38">
    <property type="entry name" value="PSEUDOURIDINE-5'-PHOSPHATASE"/>
    <property type="match status" value="1"/>
</dbReference>